<evidence type="ECO:0000256" key="1">
    <source>
        <dbReference type="ARBA" id="ARBA00022485"/>
    </source>
</evidence>
<evidence type="ECO:0000256" key="5">
    <source>
        <dbReference type="ARBA" id="ARBA00023014"/>
    </source>
</evidence>
<keyword evidence="4" id="KW-0408">Iron</keyword>
<keyword evidence="1" id="KW-0004">4Fe-4S</keyword>
<dbReference type="PANTHER" id="PTHR43498:SF1">
    <property type="entry name" value="COB--COM HETERODISULFIDE REDUCTASE IRON-SULFUR SUBUNIT A"/>
    <property type="match status" value="1"/>
</dbReference>
<dbReference type="AlphaFoldDB" id="A0A0F9AEE7"/>
<dbReference type="InterPro" id="IPR036188">
    <property type="entry name" value="FAD/NAD-bd_sf"/>
</dbReference>
<keyword evidence="5" id="KW-0411">Iron-sulfur</keyword>
<dbReference type="GO" id="GO:0016491">
    <property type="term" value="F:oxidoreductase activity"/>
    <property type="evidence" value="ECO:0007669"/>
    <property type="project" value="UniProtKB-KW"/>
</dbReference>
<feature type="domain" description="FAD/NAD(P)-binding" evidence="6">
    <location>
        <begin position="26"/>
        <end position="151"/>
    </location>
</feature>
<dbReference type="PANTHER" id="PTHR43498">
    <property type="entry name" value="FERREDOXIN:COB-COM HETERODISULFIDE REDUCTASE SUBUNIT A"/>
    <property type="match status" value="1"/>
</dbReference>
<dbReference type="SUPFAM" id="SSF51905">
    <property type="entry name" value="FAD/NAD(P)-binding domain"/>
    <property type="match status" value="1"/>
</dbReference>
<gene>
    <name evidence="7" type="ORF">LCGC14_2922450</name>
</gene>
<evidence type="ECO:0000256" key="3">
    <source>
        <dbReference type="ARBA" id="ARBA00023002"/>
    </source>
</evidence>
<evidence type="ECO:0000256" key="2">
    <source>
        <dbReference type="ARBA" id="ARBA00022723"/>
    </source>
</evidence>
<dbReference type="InterPro" id="IPR039650">
    <property type="entry name" value="HdrA-like"/>
</dbReference>
<sequence>CCMYATKEAIIAKEHEKQIEPTIFFMDMRAFGKDFDKYYQRAQEQYGIRYIKSMVSQVKQMPQTKNLRIKYIVNERAMIEEEFDLVVLSVGLSPSENIQQLGRRLGVELNKYGFCQTDVFSPVKTSRAGVYVCGAFQGPKDIPETVIQASGAASFAQGDLASARGSLVSKKEYPPEIDVRGQPPRIGAFICHCGINIGGVVDVPAVVKYAQTLPNVVYAMDNLYTCSQDTQDAIKEKIKEHNLNRVIVASCSPRTHEPLFQETIQEAGLNRYLFEMANIRDQCSWVHMHQPDQATEKAKNLVRMAVAKARRLAPLYKIKVDINHSALVIGGGLSGLTAALAIAEQGFEVHLIERERELGGHLRRIRFMLDGEDPQEKLASL</sequence>
<protein>
    <recommendedName>
        <fullName evidence="6">FAD/NAD(P)-binding domain-containing protein</fullName>
    </recommendedName>
</protein>
<dbReference type="GO" id="GO:0051539">
    <property type="term" value="F:4 iron, 4 sulfur cluster binding"/>
    <property type="evidence" value="ECO:0007669"/>
    <property type="project" value="UniProtKB-KW"/>
</dbReference>
<reference evidence="7" key="1">
    <citation type="journal article" date="2015" name="Nature">
        <title>Complex archaea that bridge the gap between prokaryotes and eukaryotes.</title>
        <authorList>
            <person name="Spang A."/>
            <person name="Saw J.H."/>
            <person name="Jorgensen S.L."/>
            <person name="Zaremba-Niedzwiedzka K."/>
            <person name="Martijn J."/>
            <person name="Lind A.E."/>
            <person name="van Eijk R."/>
            <person name="Schleper C."/>
            <person name="Guy L."/>
            <person name="Ettema T.J."/>
        </authorList>
    </citation>
    <scope>NUCLEOTIDE SEQUENCE</scope>
</reference>
<organism evidence="7">
    <name type="scientific">marine sediment metagenome</name>
    <dbReference type="NCBI Taxonomy" id="412755"/>
    <lineage>
        <taxon>unclassified sequences</taxon>
        <taxon>metagenomes</taxon>
        <taxon>ecological metagenomes</taxon>
    </lineage>
</organism>
<dbReference type="Pfam" id="PF07992">
    <property type="entry name" value="Pyr_redox_2"/>
    <property type="match status" value="1"/>
</dbReference>
<dbReference type="InterPro" id="IPR023753">
    <property type="entry name" value="FAD/NAD-binding_dom"/>
</dbReference>
<dbReference type="Pfam" id="PF13450">
    <property type="entry name" value="NAD_binding_8"/>
    <property type="match status" value="1"/>
</dbReference>
<evidence type="ECO:0000313" key="7">
    <source>
        <dbReference type="EMBL" id="KKK70591.1"/>
    </source>
</evidence>
<feature type="non-terminal residue" evidence="7">
    <location>
        <position position="1"/>
    </location>
</feature>
<dbReference type="SUPFAM" id="SSF51971">
    <property type="entry name" value="Nucleotide-binding domain"/>
    <property type="match status" value="1"/>
</dbReference>
<proteinExistence type="predicted"/>
<name>A0A0F9AEE7_9ZZZZ</name>
<dbReference type="Gene3D" id="3.50.50.60">
    <property type="entry name" value="FAD/NAD(P)-binding domain"/>
    <property type="match status" value="1"/>
</dbReference>
<dbReference type="Gene3D" id="3.40.50.720">
    <property type="entry name" value="NAD(P)-binding Rossmann-like Domain"/>
    <property type="match status" value="1"/>
</dbReference>
<feature type="non-terminal residue" evidence="7">
    <location>
        <position position="381"/>
    </location>
</feature>
<evidence type="ECO:0000256" key="4">
    <source>
        <dbReference type="ARBA" id="ARBA00023004"/>
    </source>
</evidence>
<dbReference type="GO" id="GO:0046872">
    <property type="term" value="F:metal ion binding"/>
    <property type="evidence" value="ECO:0007669"/>
    <property type="project" value="UniProtKB-KW"/>
</dbReference>
<dbReference type="EMBL" id="LAZR01058120">
    <property type="protein sequence ID" value="KKK70591.1"/>
    <property type="molecule type" value="Genomic_DNA"/>
</dbReference>
<evidence type="ECO:0000259" key="6">
    <source>
        <dbReference type="Pfam" id="PF07992"/>
    </source>
</evidence>
<comment type="caution">
    <text evidence="7">The sequence shown here is derived from an EMBL/GenBank/DDBJ whole genome shotgun (WGS) entry which is preliminary data.</text>
</comment>
<keyword evidence="3" id="KW-0560">Oxidoreductase</keyword>
<keyword evidence="2" id="KW-0479">Metal-binding</keyword>
<accession>A0A0F9AEE7</accession>